<dbReference type="InterPro" id="IPR045397">
    <property type="entry name" value="TumE-like"/>
</dbReference>
<dbReference type="RefSeq" id="WP_338249659.1">
    <property type="nucleotide sequence ID" value="NZ_AP028907.1"/>
</dbReference>
<dbReference type="GeneID" id="89289955"/>
<name>A0ABN6ZU82_9CREN</name>
<proteinExistence type="predicted"/>
<evidence type="ECO:0000313" key="1">
    <source>
        <dbReference type="EMBL" id="BES82385.1"/>
    </source>
</evidence>
<protein>
    <submittedName>
        <fullName evidence="1">Uncharacterized protein</fullName>
    </submittedName>
</protein>
<organism evidence="1 2">
    <name type="scientific">Pyrodictium abyssi</name>
    <dbReference type="NCBI Taxonomy" id="54256"/>
    <lineage>
        <taxon>Archaea</taxon>
        <taxon>Thermoproteota</taxon>
        <taxon>Thermoprotei</taxon>
        <taxon>Desulfurococcales</taxon>
        <taxon>Pyrodictiaceae</taxon>
        <taxon>Pyrodictium</taxon>
    </lineage>
</organism>
<reference evidence="1 2" key="1">
    <citation type="submission" date="2023-09" db="EMBL/GenBank/DDBJ databases">
        <title>Pyrofollis japonicus gen. nov. sp. nov., a novel member of the family Pyrodictiaceae isolated from the Iheya North hydrothermal field.</title>
        <authorList>
            <person name="Miyazaki U."/>
            <person name="Sanari M."/>
            <person name="Tame A."/>
            <person name="Kitajima M."/>
            <person name="Okamoto A."/>
            <person name="Sawayama S."/>
            <person name="Miyazaki J."/>
            <person name="Takai K."/>
            <person name="Nakagawa S."/>
        </authorList>
    </citation>
    <scope>NUCLEOTIDE SEQUENCE [LARGE SCALE GENOMIC DNA]</scope>
    <source>
        <strain evidence="1 2">AV2</strain>
    </source>
</reference>
<sequence>MPGLPRIRRVAALLRGRGYSVSLVRAVSRPGFFSYRLRARRRGVLIYVSEVWLQGRLARYAYTLVVGGRAVLRYDNAPHHPGLSTYPHHVHREGRVEPLERPSLEGFLEEAETLLRRRGL</sequence>
<dbReference type="EMBL" id="AP028907">
    <property type="protein sequence ID" value="BES82385.1"/>
    <property type="molecule type" value="Genomic_DNA"/>
</dbReference>
<dbReference type="Pfam" id="PF20126">
    <property type="entry name" value="TumE"/>
    <property type="match status" value="1"/>
</dbReference>
<dbReference type="Proteomes" id="UP001341135">
    <property type="component" value="Chromosome"/>
</dbReference>
<keyword evidence="2" id="KW-1185">Reference proteome</keyword>
<evidence type="ECO:0000313" key="2">
    <source>
        <dbReference type="Proteomes" id="UP001341135"/>
    </source>
</evidence>
<gene>
    <name evidence="1" type="ORF">PABY_19520</name>
</gene>
<accession>A0ABN6ZU82</accession>